<name>A0A1I2RZ51_9LACO</name>
<accession>A0A1I2RZ51</accession>
<dbReference type="Proteomes" id="UP000182635">
    <property type="component" value="Unassembled WGS sequence"/>
</dbReference>
<dbReference type="Pfam" id="PF00011">
    <property type="entry name" value="HSP20"/>
    <property type="match status" value="1"/>
</dbReference>
<evidence type="ECO:0000256" key="2">
    <source>
        <dbReference type="RuleBase" id="RU003616"/>
    </source>
</evidence>
<dbReference type="PROSITE" id="PS01031">
    <property type="entry name" value="SHSP"/>
    <property type="match status" value="1"/>
</dbReference>
<reference evidence="5" key="1">
    <citation type="submission" date="2016-10" db="EMBL/GenBank/DDBJ databases">
        <authorList>
            <person name="Varghese N."/>
            <person name="Submissions S."/>
        </authorList>
    </citation>
    <scope>NUCLEOTIDE SEQUENCE [LARGE SCALE GENOMIC DNA]</scope>
    <source>
        <strain evidence="5">DSM 20403</strain>
    </source>
</reference>
<feature type="domain" description="SHSP" evidence="3">
    <location>
        <begin position="29"/>
        <end position="144"/>
    </location>
</feature>
<dbReference type="Gene3D" id="2.60.40.790">
    <property type="match status" value="1"/>
</dbReference>
<organism evidence="4 5">
    <name type="scientific">Ligilactobacillus ruminis DSM 20403 = NBRC 102161</name>
    <dbReference type="NCBI Taxonomy" id="1423798"/>
    <lineage>
        <taxon>Bacteria</taxon>
        <taxon>Bacillati</taxon>
        <taxon>Bacillota</taxon>
        <taxon>Bacilli</taxon>
        <taxon>Lactobacillales</taxon>
        <taxon>Lactobacillaceae</taxon>
        <taxon>Ligilactobacillus</taxon>
    </lineage>
</organism>
<dbReference type="EMBL" id="FOPI01000023">
    <property type="protein sequence ID" value="SFG45838.1"/>
    <property type="molecule type" value="Genomic_DNA"/>
</dbReference>
<evidence type="ECO:0000313" key="4">
    <source>
        <dbReference type="EMBL" id="SFG45838.1"/>
    </source>
</evidence>
<proteinExistence type="inferred from homology"/>
<dbReference type="CDD" id="cd06471">
    <property type="entry name" value="ACD_LpsHSP_like"/>
    <property type="match status" value="1"/>
</dbReference>
<gene>
    <name evidence="4" type="ORF">SAMN02910432_01456</name>
</gene>
<sequence>MAHELTNRFNDLMNNGDDFFSNFGRSFFSNFDGSLKEMKSDIKETDKDYTLVIDVPGVDKKDMTIDYKDGILTVSAKRDSFSDESDSEGNIVASERSYGRFARQYNFENVDRDGITAKCENGVLTIVLPKTEEEISQTSHIQID</sequence>
<dbReference type="InterPro" id="IPR031107">
    <property type="entry name" value="Small_HSP"/>
</dbReference>
<dbReference type="PANTHER" id="PTHR11527">
    <property type="entry name" value="HEAT-SHOCK PROTEIN 20 FAMILY MEMBER"/>
    <property type="match status" value="1"/>
</dbReference>
<comment type="similarity">
    <text evidence="1 2">Belongs to the small heat shock protein (HSP20) family.</text>
</comment>
<dbReference type="InterPro" id="IPR008978">
    <property type="entry name" value="HSP20-like_chaperone"/>
</dbReference>
<dbReference type="OrthoDB" id="9811615at2"/>
<dbReference type="SUPFAM" id="SSF49764">
    <property type="entry name" value="HSP20-like chaperones"/>
    <property type="match status" value="1"/>
</dbReference>
<evidence type="ECO:0000256" key="1">
    <source>
        <dbReference type="PROSITE-ProRule" id="PRU00285"/>
    </source>
</evidence>
<dbReference type="AlphaFoldDB" id="A0A1I2RZ51"/>
<evidence type="ECO:0000313" key="5">
    <source>
        <dbReference type="Proteomes" id="UP000182635"/>
    </source>
</evidence>
<dbReference type="GeneID" id="29803295"/>
<dbReference type="RefSeq" id="WP_014074257.1">
    <property type="nucleotide sequence ID" value="NZ_AYYL01000018.1"/>
</dbReference>
<evidence type="ECO:0000259" key="3">
    <source>
        <dbReference type="PROSITE" id="PS01031"/>
    </source>
</evidence>
<dbReference type="InterPro" id="IPR002068">
    <property type="entry name" value="A-crystallin/Hsp20_dom"/>
</dbReference>
<protein>
    <submittedName>
        <fullName evidence="4">HSP20 family protein</fullName>
    </submittedName>
</protein>